<keyword evidence="3" id="KW-1185">Reference proteome</keyword>
<dbReference type="EMBL" id="NMWT01000036">
    <property type="protein sequence ID" value="PLS25995.1"/>
    <property type="molecule type" value="Genomic_DNA"/>
</dbReference>
<dbReference type="AlphaFoldDB" id="A0A2N5IVK0"/>
<dbReference type="Proteomes" id="UP000235034">
    <property type="component" value="Unassembled WGS sequence"/>
</dbReference>
<protein>
    <submittedName>
        <fullName evidence="2">Uncharacterized protein</fullName>
    </submittedName>
</protein>
<evidence type="ECO:0000256" key="1">
    <source>
        <dbReference type="SAM" id="MobiDB-lite"/>
    </source>
</evidence>
<evidence type="ECO:0000313" key="2">
    <source>
        <dbReference type="EMBL" id="PLS25995.1"/>
    </source>
</evidence>
<feature type="region of interest" description="Disordered" evidence="1">
    <location>
        <begin position="1"/>
        <end position="24"/>
    </location>
</feature>
<gene>
    <name evidence="2" type="ORF">Uis4E_2170</name>
</gene>
<sequence>MTMTDAGVKPIPVYTPPADGKPRNAVDAKWMKLHRAALHYMDRRAAAKAKEADSHDGVAARH</sequence>
<comment type="caution">
    <text evidence="2">The sequence shown here is derived from an EMBL/GenBank/DDBJ whole genome shotgun (WGS) entry which is preliminary data.</text>
</comment>
<name>A0A2N5IVK0_9BIFI</name>
<evidence type="ECO:0000313" key="3">
    <source>
        <dbReference type="Proteomes" id="UP000235034"/>
    </source>
</evidence>
<proteinExistence type="predicted"/>
<dbReference type="RefSeq" id="WP_101623228.1">
    <property type="nucleotide sequence ID" value="NZ_NMWT01000036.1"/>
</dbReference>
<organism evidence="2 3">
    <name type="scientific">Bifidobacterium parmae</name>
    <dbReference type="NCBI Taxonomy" id="361854"/>
    <lineage>
        <taxon>Bacteria</taxon>
        <taxon>Bacillati</taxon>
        <taxon>Actinomycetota</taxon>
        <taxon>Actinomycetes</taxon>
        <taxon>Bifidobacteriales</taxon>
        <taxon>Bifidobacteriaceae</taxon>
        <taxon>Bifidobacterium</taxon>
    </lineage>
</organism>
<accession>A0A2N5IVK0</accession>
<reference evidence="2 3" key="1">
    <citation type="submission" date="2017-07" db="EMBL/GenBank/DDBJ databases">
        <title>Bifidobacterium novel species.</title>
        <authorList>
            <person name="Lugli G.A."/>
            <person name="Milani C."/>
            <person name="Duranti S."/>
            <person name="Mangifesta M."/>
        </authorList>
    </citation>
    <scope>NUCLEOTIDE SEQUENCE [LARGE SCALE GENOMIC DNA]</scope>
    <source>
        <strain evidence="2 3">77</strain>
    </source>
</reference>
<dbReference type="OrthoDB" id="3235660at2"/>